<reference evidence="13 14" key="1">
    <citation type="submission" date="2023-05" db="EMBL/GenBank/DDBJ databases">
        <title>A 100% complete, gapless, phased diploid assembly of the Scenedesmus obliquus UTEX 3031 genome.</title>
        <authorList>
            <person name="Biondi T.C."/>
            <person name="Hanschen E.R."/>
            <person name="Kwon T."/>
            <person name="Eng W."/>
            <person name="Kruse C.P.S."/>
            <person name="Koehler S.I."/>
            <person name="Kunde Y."/>
            <person name="Gleasner C.D."/>
            <person name="You Mak K.T."/>
            <person name="Polle J."/>
            <person name="Hovde B.T."/>
            <person name="Starkenburg S.R."/>
        </authorList>
    </citation>
    <scope>NUCLEOTIDE SEQUENCE [LARGE SCALE GENOMIC DNA]</scope>
    <source>
        <strain evidence="13 14">DOE0152z</strain>
    </source>
</reference>
<dbReference type="InterPro" id="IPR006554">
    <property type="entry name" value="Helicase-like_DEXD_c2"/>
</dbReference>
<evidence type="ECO:0000256" key="2">
    <source>
        <dbReference type="ARBA" id="ARBA00008435"/>
    </source>
</evidence>
<evidence type="ECO:0000256" key="11">
    <source>
        <dbReference type="SAM" id="MobiDB-lite"/>
    </source>
</evidence>
<keyword evidence="10" id="KW-0413">Isomerase</keyword>
<dbReference type="InterPro" id="IPR045028">
    <property type="entry name" value="DinG/Rad3-like"/>
</dbReference>
<evidence type="ECO:0000256" key="4">
    <source>
        <dbReference type="ARBA" id="ARBA00022741"/>
    </source>
</evidence>
<dbReference type="PROSITE" id="PS51193">
    <property type="entry name" value="HELICASE_ATP_BIND_2"/>
    <property type="match status" value="1"/>
</dbReference>
<sequence length="908" mass="96322">MASAAPHAEMLAAFPYTPYEIQQQLMINLYEALQQKQVGLFESPTGTGKTLSIICSTLKWLEDEHQALAAAAAAEAAKAAEEDAALPDWMQNFGGNHPAAQPDHQPAQKAKQSNKQQQRRQVQLSQFVGELHRTRFADSVMLVAVGSRRNLCVNDEVLRLGELSQINERCLDLQRSRASSSRKAAAAAAAASTSAAASDSKGGVVGLMQQPVKQRSRQRQRQAKAGCPFLAVEGGAAAWEEFGELVLAAPIDVEELASMGRRKKVCPYYGSRRAVPAVDVVLAPYSSVLLPEARDSLGIQLQGSVVVFDEAHNLLDAINGAHSTAVSAWQLLSVQRSLSAYFERFKAFLAPTNAQNLQLLLRIAAALHGCLARQQQQQATTSQPAAGLVAAAAGRVVGVNDLLFDLGLDNVNMFELARWVRDNKMAFKVSGYTAVAVGQAAGSVELQQNKKQQQQQQQQQKQQASEVTNAEADAGPQSQQQQQQQQQQQLGQLSARDGVSAIHSFVSFLLSLTSTDADGRVIIEPAAATPPAAAAAAAIGDSTREADLSSSAAAQPARGGRMRYVLLNAARHFGRLLASARSVLLVSGTLAPVEGLRAQLFPDLLPERLRHFECGHVVPPDQLLAVCVGAGPSGKALNLRHESRGDGAVIDELGQLLLNLAAVVPEGLVVFAPSFGYLEALAGRWQGSGLLARLQQRKQLFREPRSATEVEQVLTAYAAACCPAAATPAQQPSTQAAAAPAAGGSAAGPSGAVMLCVVGGKLSEGINFGDGLGRCVVMLGMPYPNPSDLELKERMAYLDKQAAAAAAPAAAASAAPPPPAAVNQCVGRVVRHKGDYAAVVMVDSRWVAGPAQWAAAQQQQQQQQGGRQLPVQKLPGWVQRSFVPTAGEFGQAYKLLAQFYALQRQRTA</sequence>
<comment type="cofactor">
    <cofactor evidence="1">
        <name>[4Fe-4S] cluster</name>
        <dbReference type="ChEBI" id="CHEBI:49883"/>
    </cofactor>
</comment>
<dbReference type="PANTHER" id="PTHR11472:SF41">
    <property type="entry name" value="ATP-DEPENDENT DNA HELICASE DDX11-RELATED"/>
    <property type="match status" value="1"/>
</dbReference>
<accession>A0ABY8TL68</accession>
<dbReference type="PANTHER" id="PTHR11472">
    <property type="entry name" value="DNA REPAIR DEAD HELICASE RAD3/XP-D SUBFAMILY MEMBER"/>
    <property type="match status" value="1"/>
</dbReference>
<name>A0ABY8TL68_TETOB</name>
<evidence type="ECO:0000313" key="13">
    <source>
        <dbReference type="EMBL" id="WIA09167.1"/>
    </source>
</evidence>
<dbReference type="SMART" id="SM00491">
    <property type="entry name" value="HELICc2"/>
    <property type="match status" value="1"/>
</dbReference>
<dbReference type="Pfam" id="PF06733">
    <property type="entry name" value="DEAD_2"/>
    <property type="match status" value="1"/>
</dbReference>
<evidence type="ECO:0000256" key="6">
    <source>
        <dbReference type="ARBA" id="ARBA00022806"/>
    </source>
</evidence>
<protein>
    <recommendedName>
        <fullName evidence="12">Helicase ATP-binding domain-containing protein</fullName>
    </recommendedName>
</protein>
<feature type="region of interest" description="Disordered" evidence="11">
    <location>
        <begin position="89"/>
        <end position="122"/>
    </location>
</feature>
<evidence type="ECO:0000256" key="7">
    <source>
        <dbReference type="ARBA" id="ARBA00022840"/>
    </source>
</evidence>
<comment type="similarity">
    <text evidence="2">Belongs to the DEAD box helicase family. DEAH subfamily. DDX11/CHL1 sub-subfamily.</text>
</comment>
<evidence type="ECO:0000256" key="10">
    <source>
        <dbReference type="ARBA" id="ARBA00023235"/>
    </source>
</evidence>
<evidence type="ECO:0000256" key="8">
    <source>
        <dbReference type="ARBA" id="ARBA00023004"/>
    </source>
</evidence>
<keyword evidence="14" id="KW-1185">Reference proteome</keyword>
<keyword evidence="9" id="KW-0411">Iron-sulfur</keyword>
<evidence type="ECO:0000313" key="14">
    <source>
        <dbReference type="Proteomes" id="UP001244341"/>
    </source>
</evidence>
<organism evidence="13 14">
    <name type="scientific">Tetradesmus obliquus</name>
    <name type="common">Green alga</name>
    <name type="synonym">Acutodesmus obliquus</name>
    <dbReference type="NCBI Taxonomy" id="3088"/>
    <lineage>
        <taxon>Eukaryota</taxon>
        <taxon>Viridiplantae</taxon>
        <taxon>Chlorophyta</taxon>
        <taxon>core chlorophytes</taxon>
        <taxon>Chlorophyceae</taxon>
        <taxon>CS clade</taxon>
        <taxon>Sphaeropleales</taxon>
        <taxon>Scenedesmaceae</taxon>
        <taxon>Tetradesmus</taxon>
    </lineage>
</organism>
<keyword evidence="4" id="KW-0547">Nucleotide-binding</keyword>
<feature type="domain" description="Helicase ATP-binding" evidence="12">
    <location>
        <begin position="8"/>
        <end position="360"/>
    </location>
</feature>
<proteinExistence type="inferred from homology"/>
<evidence type="ECO:0000259" key="12">
    <source>
        <dbReference type="PROSITE" id="PS51193"/>
    </source>
</evidence>
<keyword evidence="5" id="KW-0378">Hydrolase</keyword>
<evidence type="ECO:0000256" key="5">
    <source>
        <dbReference type="ARBA" id="ARBA00022801"/>
    </source>
</evidence>
<feature type="compositionally biased region" description="Low complexity" evidence="11">
    <location>
        <begin position="105"/>
        <end position="122"/>
    </location>
</feature>
<dbReference type="SMART" id="SM00488">
    <property type="entry name" value="DEXDc2"/>
    <property type="match status" value="1"/>
</dbReference>
<dbReference type="EMBL" id="CP126208">
    <property type="protein sequence ID" value="WIA09167.1"/>
    <property type="molecule type" value="Genomic_DNA"/>
</dbReference>
<evidence type="ECO:0000256" key="1">
    <source>
        <dbReference type="ARBA" id="ARBA00001966"/>
    </source>
</evidence>
<dbReference type="Pfam" id="PF13307">
    <property type="entry name" value="Helicase_C_2"/>
    <property type="match status" value="1"/>
</dbReference>
<evidence type="ECO:0000256" key="9">
    <source>
        <dbReference type="ARBA" id="ARBA00023014"/>
    </source>
</evidence>
<keyword evidence="7" id="KW-0067">ATP-binding</keyword>
<keyword evidence="3" id="KW-0479">Metal-binding</keyword>
<dbReference type="InterPro" id="IPR027417">
    <property type="entry name" value="P-loop_NTPase"/>
</dbReference>
<dbReference type="InterPro" id="IPR010614">
    <property type="entry name" value="RAD3-like_helicase_DEAD"/>
</dbReference>
<dbReference type="InterPro" id="IPR006555">
    <property type="entry name" value="ATP-dep_Helicase_C"/>
</dbReference>
<keyword evidence="8" id="KW-0408">Iron</keyword>
<evidence type="ECO:0000256" key="3">
    <source>
        <dbReference type="ARBA" id="ARBA00022723"/>
    </source>
</evidence>
<dbReference type="Gene3D" id="3.40.50.300">
    <property type="entry name" value="P-loop containing nucleotide triphosphate hydrolases"/>
    <property type="match status" value="2"/>
</dbReference>
<dbReference type="Proteomes" id="UP001244341">
    <property type="component" value="Chromosome 1b"/>
</dbReference>
<keyword evidence="6" id="KW-0347">Helicase</keyword>
<dbReference type="SUPFAM" id="SSF52540">
    <property type="entry name" value="P-loop containing nucleoside triphosphate hydrolases"/>
    <property type="match status" value="1"/>
</dbReference>
<dbReference type="InterPro" id="IPR014013">
    <property type="entry name" value="Helic_SF1/SF2_ATP-bd_DinG/Rad3"/>
</dbReference>
<feature type="compositionally biased region" description="Low complexity" evidence="11">
    <location>
        <begin position="477"/>
        <end position="492"/>
    </location>
</feature>
<gene>
    <name evidence="13" type="ORF">OEZ85_008578</name>
</gene>
<feature type="region of interest" description="Disordered" evidence="11">
    <location>
        <begin position="452"/>
        <end position="492"/>
    </location>
</feature>
<feature type="compositionally biased region" description="Low complexity" evidence="11">
    <location>
        <begin position="452"/>
        <end position="463"/>
    </location>
</feature>